<dbReference type="Gene3D" id="1.10.287.470">
    <property type="entry name" value="Helix hairpin bin"/>
    <property type="match status" value="1"/>
</dbReference>
<dbReference type="Gene3D" id="2.40.50.100">
    <property type="match status" value="1"/>
</dbReference>
<dbReference type="AlphaFoldDB" id="A0A5C6WZU3"/>
<name>A0A5C6WZU3_9DELT</name>
<feature type="region of interest" description="Disordered" evidence="1">
    <location>
        <begin position="30"/>
        <end position="49"/>
    </location>
</feature>
<dbReference type="PANTHER" id="PTHR30469:SF15">
    <property type="entry name" value="HLYD FAMILY OF SECRETION PROTEINS"/>
    <property type="match status" value="1"/>
</dbReference>
<protein>
    <submittedName>
        <fullName evidence="2">Biotin/lipoyl-binding protein</fullName>
    </submittedName>
</protein>
<dbReference type="OrthoDB" id="9806939at2"/>
<comment type="caution">
    <text evidence="2">The sequence shown here is derived from an EMBL/GenBank/DDBJ whole genome shotgun (WGS) entry which is preliminary data.</text>
</comment>
<keyword evidence="3" id="KW-1185">Reference proteome</keyword>
<accession>A0A5C6WZU3</accession>
<dbReference type="GO" id="GO:0015562">
    <property type="term" value="F:efflux transmembrane transporter activity"/>
    <property type="evidence" value="ECO:0007669"/>
    <property type="project" value="TreeGrafter"/>
</dbReference>
<dbReference type="PANTHER" id="PTHR30469">
    <property type="entry name" value="MULTIDRUG RESISTANCE PROTEIN MDTA"/>
    <property type="match status" value="1"/>
</dbReference>
<evidence type="ECO:0000256" key="1">
    <source>
        <dbReference type="SAM" id="MobiDB-lite"/>
    </source>
</evidence>
<evidence type="ECO:0000313" key="3">
    <source>
        <dbReference type="Proteomes" id="UP000321412"/>
    </source>
</evidence>
<dbReference type="GO" id="GO:1990281">
    <property type="term" value="C:efflux pump complex"/>
    <property type="evidence" value="ECO:0007669"/>
    <property type="project" value="TreeGrafter"/>
</dbReference>
<dbReference type="EMBL" id="VOSM01000011">
    <property type="protein sequence ID" value="TXD35000.1"/>
    <property type="molecule type" value="Genomic_DNA"/>
</dbReference>
<dbReference type="Proteomes" id="UP000321412">
    <property type="component" value="Unassembled WGS sequence"/>
</dbReference>
<dbReference type="RefSeq" id="WP_146982804.1">
    <property type="nucleotide sequence ID" value="NZ_VOSM01000011.1"/>
</dbReference>
<gene>
    <name evidence="2" type="ORF">FRC98_17945</name>
</gene>
<evidence type="ECO:0000313" key="2">
    <source>
        <dbReference type="EMBL" id="TXD35000.1"/>
    </source>
</evidence>
<organism evidence="2 3">
    <name type="scientific">Lujinxingia vulgaris</name>
    <dbReference type="NCBI Taxonomy" id="2600176"/>
    <lineage>
        <taxon>Bacteria</taxon>
        <taxon>Deltaproteobacteria</taxon>
        <taxon>Bradymonadales</taxon>
        <taxon>Lujinxingiaceae</taxon>
        <taxon>Lujinxingia</taxon>
    </lineage>
</organism>
<reference evidence="2 3" key="1">
    <citation type="submission" date="2019-08" db="EMBL/GenBank/DDBJ databases">
        <title>Bradymonadales sp. TMQ4.</title>
        <authorList>
            <person name="Liang Q."/>
        </authorList>
    </citation>
    <scope>NUCLEOTIDE SEQUENCE [LARGE SCALE GENOMIC DNA]</scope>
    <source>
        <strain evidence="2 3">TMQ4</strain>
    </source>
</reference>
<proteinExistence type="predicted"/>
<dbReference type="SUPFAM" id="SSF111369">
    <property type="entry name" value="HlyD-like secretion proteins"/>
    <property type="match status" value="1"/>
</dbReference>
<sequence>MNKRVLFRTLVILGTIALIAGLAFSRINASPQPDAGGSGDEAPSAPRVTVEPVRATNLYDTLTLMGSVQAADEIIIQPEVSGRVVSLPIEDGQRVERGQVLLRLRDDALRAERLVAERQAALLEAE</sequence>